<keyword evidence="2" id="KW-0285">Flavoprotein</keyword>
<dbReference type="GO" id="GO:0050660">
    <property type="term" value="F:flavin adenine dinucleotide binding"/>
    <property type="evidence" value="ECO:0007669"/>
    <property type="project" value="InterPro"/>
</dbReference>
<dbReference type="RefSeq" id="WP_013221480.1">
    <property type="nucleotide sequence ID" value="NC_014315.1"/>
</dbReference>
<dbReference type="HOGENOM" id="CLU_008878_4_2_6"/>
<name>D8KAI5_NITWC</name>
<evidence type="ECO:0000256" key="1">
    <source>
        <dbReference type="ARBA" id="ARBA00010790"/>
    </source>
</evidence>
<dbReference type="InterPro" id="IPR000172">
    <property type="entry name" value="GMC_OxRdtase_N"/>
</dbReference>
<proteinExistence type="inferred from homology"/>
<evidence type="ECO:0000259" key="5">
    <source>
        <dbReference type="Pfam" id="PF00732"/>
    </source>
</evidence>
<dbReference type="InterPro" id="IPR007867">
    <property type="entry name" value="GMC_OxRtase_C"/>
</dbReference>
<keyword evidence="3" id="KW-0274">FAD</keyword>
<keyword evidence="8" id="KW-1185">Reference proteome</keyword>
<dbReference type="GO" id="GO:0016614">
    <property type="term" value="F:oxidoreductase activity, acting on CH-OH group of donors"/>
    <property type="evidence" value="ECO:0007669"/>
    <property type="project" value="InterPro"/>
</dbReference>
<dbReference type="STRING" id="105559.Nwat_2635"/>
<evidence type="ECO:0000259" key="6">
    <source>
        <dbReference type="Pfam" id="PF05199"/>
    </source>
</evidence>
<dbReference type="PANTHER" id="PTHR46056">
    <property type="entry name" value="LONG-CHAIN-ALCOHOL OXIDASE"/>
    <property type="match status" value="1"/>
</dbReference>
<dbReference type="KEGG" id="nwa:Nwat_2635"/>
<evidence type="ECO:0000313" key="8">
    <source>
        <dbReference type="Proteomes" id="UP000000393"/>
    </source>
</evidence>
<comment type="similarity">
    <text evidence="1">Belongs to the GMC oxidoreductase family.</text>
</comment>
<dbReference type="Pfam" id="PF05199">
    <property type="entry name" value="GMC_oxred_C"/>
    <property type="match status" value="1"/>
</dbReference>
<protein>
    <submittedName>
        <fullName evidence="7">FAD-dependent pyridine nucleotide-disulfide oxidoreductase</fullName>
    </submittedName>
</protein>
<organism evidence="7 8">
    <name type="scientific">Nitrosococcus watsoni (strain C-113)</name>
    <dbReference type="NCBI Taxonomy" id="105559"/>
    <lineage>
        <taxon>Bacteria</taxon>
        <taxon>Pseudomonadati</taxon>
        <taxon>Pseudomonadota</taxon>
        <taxon>Gammaproteobacteria</taxon>
        <taxon>Chromatiales</taxon>
        <taxon>Chromatiaceae</taxon>
        <taxon>Nitrosococcus</taxon>
    </lineage>
</organism>
<dbReference type="SUPFAM" id="SSF51905">
    <property type="entry name" value="FAD/NAD(P)-binding domain"/>
    <property type="match status" value="1"/>
</dbReference>
<dbReference type="OrthoDB" id="9787779at2"/>
<keyword evidence="4" id="KW-0560">Oxidoreductase</keyword>
<feature type="domain" description="Glucose-methanol-choline oxidoreductase N-terminal" evidence="5">
    <location>
        <begin position="208"/>
        <end position="310"/>
    </location>
</feature>
<feature type="domain" description="Glucose-methanol-choline oxidoreductase C-terminal" evidence="6">
    <location>
        <begin position="457"/>
        <end position="512"/>
    </location>
</feature>
<sequence length="541" mass="60316">MEAVINHYDLIVIGSGPGGASLAQRLAPTGKRILLIERGGYLPRSIDNWNTRKIFVEGLYQARETWYGGNGEAFHPGLHYYVGGNSKVYGAALFRLRERDFQEVRHADGVSPEWPLKYDVFEPYYAEAERLYHVHGERGEDPTEPPANGPYPYPAVAHEARIEELGRNFRRQGLRPFHLPLGILLDERDGVTLPTSPCIRTPYFDGYPSPLNGKADAQVMCIDPMLAAHDNVTLLTHAYVSKLDTDASGRRVSAVRVKRNGEEEDYSADIVVVACGALSSALLLLRSASDKHPNGLANGSDQVGRNYMRHNQSVLMALAPRTNDTVFQKTLAVSDFYFSADDWNYPLGLIQMMAKSHPDQIRGEALPQWLQWLPKMPFEAMAKHAMDFWLSSEDLPQPENRIRYDGERVVLDLTENNMEAHHRLKRKLKHLLSKADTRPHLLMERRLYFGKKIPIGGTAHQAGTARFGTDPATSVLDLDCKAHELDNLYIADASFFPSIGAVNPTLTIIANGLRIADRIKERLSASVPVTSGAQADARGSL</sequence>
<dbReference type="AlphaFoldDB" id="D8KAI5"/>
<dbReference type="Pfam" id="PF13450">
    <property type="entry name" value="NAD_binding_8"/>
    <property type="match status" value="1"/>
</dbReference>
<evidence type="ECO:0000256" key="3">
    <source>
        <dbReference type="ARBA" id="ARBA00022827"/>
    </source>
</evidence>
<reference evidence="7 8" key="1">
    <citation type="submission" date="2010-06" db="EMBL/GenBank/DDBJ databases">
        <title>Complete sequence of chromosome of Nitrosococcus watsoni C-113.</title>
        <authorList>
            <consortium name="US DOE Joint Genome Institute"/>
            <person name="Lucas S."/>
            <person name="Copeland A."/>
            <person name="Lapidus A."/>
            <person name="Cheng J.-F."/>
            <person name="Bruce D."/>
            <person name="Goodwin L."/>
            <person name="Pitluck S."/>
            <person name="Malfatti S.A."/>
            <person name="Chain P.S.G."/>
            <person name="Land M."/>
            <person name="Hauser L."/>
            <person name="Kyrpides N."/>
            <person name="Ivanova N."/>
            <person name="Cambell M.A."/>
            <person name="Heidelberg J.F."/>
            <person name="Klotz M.G."/>
            <person name="Woyke T."/>
        </authorList>
    </citation>
    <scope>NUCLEOTIDE SEQUENCE [LARGE SCALE GENOMIC DNA]</scope>
    <source>
        <strain evidence="7 8">C-113</strain>
    </source>
</reference>
<dbReference type="InterPro" id="IPR036188">
    <property type="entry name" value="FAD/NAD-bd_sf"/>
</dbReference>
<dbReference type="EMBL" id="CP002086">
    <property type="protein sequence ID" value="ADJ29412.1"/>
    <property type="molecule type" value="Genomic_DNA"/>
</dbReference>
<accession>D8KAI5</accession>
<evidence type="ECO:0000313" key="7">
    <source>
        <dbReference type="EMBL" id="ADJ29412.1"/>
    </source>
</evidence>
<dbReference type="Gene3D" id="3.50.50.60">
    <property type="entry name" value="FAD/NAD(P)-binding domain"/>
    <property type="match status" value="2"/>
</dbReference>
<dbReference type="PANTHER" id="PTHR46056:SF12">
    <property type="entry name" value="LONG-CHAIN-ALCOHOL OXIDASE"/>
    <property type="match status" value="1"/>
</dbReference>
<evidence type="ECO:0000256" key="4">
    <source>
        <dbReference type="ARBA" id="ARBA00023002"/>
    </source>
</evidence>
<evidence type="ECO:0000256" key="2">
    <source>
        <dbReference type="ARBA" id="ARBA00022630"/>
    </source>
</evidence>
<gene>
    <name evidence="7" type="ordered locus">Nwat_2635</name>
</gene>
<dbReference type="eggNOG" id="COG2303">
    <property type="taxonomic scope" value="Bacteria"/>
</dbReference>
<dbReference type="Proteomes" id="UP000000393">
    <property type="component" value="Chromosome"/>
</dbReference>
<dbReference type="Pfam" id="PF00732">
    <property type="entry name" value="GMC_oxred_N"/>
    <property type="match status" value="1"/>
</dbReference>